<keyword evidence="1" id="KW-1133">Transmembrane helix</keyword>
<evidence type="ECO:0000313" key="3">
    <source>
        <dbReference type="Proteomes" id="UP001164746"/>
    </source>
</evidence>
<accession>A0ABY7EFZ8</accession>
<keyword evidence="1" id="KW-0472">Membrane</keyword>
<reference evidence="2" key="1">
    <citation type="submission" date="2022-11" db="EMBL/GenBank/DDBJ databases">
        <title>Centuries of genome instability and evolution in soft-shell clam transmissible cancer (bioRxiv).</title>
        <authorList>
            <person name="Hart S.F.M."/>
            <person name="Yonemitsu M.A."/>
            <person name="Giersch R.M."/>
            <person name="Beal B.F."/>
            <person name="Arriagada G."/>
            <person name="Davis B.W."/>
            <person name="Ostrander E.A."/>
            <person name="Goff S.P."/>
            <person name="Metzger M.J."/>
        </authorList>
    </citation>
    <scope>NUCLEOTIDE SEQUENCE</scope>
    <source>
        <strain evidence="2">MELC-2E11</strain>
        <tissue evidence="2">Siphon/mantle</tissue>
    </source>
</reference>
<keyword evidence="3" id="KW-1185">Reference proteome</keyword>
<name>A0ABY7EFZ8_MYAAR</name>
<dbReference type="Gene3D" id="2.20.25.240">
    <property type="match status" value="1"/>
</dbReference>
<proteinExistence type="predicted"/>
<dbReference type="Proteomes" id="UP001164746">
    <property type="component" value="Chromosome 6"/>
</dbReference>
<sequence length="108" mass="12662">MNTYISLYQNEWLLNIFLCNINLVLTFHLNYLQCRSIGEPMLSCSVVDEAEVDYEVVEEGSNRKRQKLVSSDGFSYCVKRETDSSRQWRCSIRRKDMSCYASVNQRGE</sequence>
<evidence type="ECO:0008006" key="4">
    <source>
        <dbReference type="Google" id="ProtNLM"/>
    </source>
</evidence>
<feature type="non-terminal residue" evidence="2">
    <location>
        <position position="1"/>
    </location>
</feature>
<organism evidence="2 3">
    <name type="scientific">Mya arenaria</name>
    <name type="common">Soft-shell clam</name>
    <dbReference type="NCBI Taxonomy" id="6604"/>
    <lineage>
        <taxon>Eukaryota</taxon>
        <taxon>Metazoa</taxon>
        <taxon>Spiralia</taxon>
        <taxon>Lophotrochozoa</taxon>
        <taxon>Mollusca</taxon>
        <taxon>Bivalvia</taxon>
        <taxon>Autobranchia</taxon>
        <taxon>Heteroconchia</taxon>
        <taxon>Euheterodonta</taxon>
        <taxon>Imparidentia</taxon>
        <taxon>Neoheterodontei</taxon>
        <taxon>Myida</taxon>
        <taxon>Myoidea</taxon>
        <taxon>Myidae</taxon>
        <taxon>Mya</taxon>
    </lineage>
</organism>
<evidence type="ECO:0000256" key="1">
    <source>
        <dbReference type="SAM" id="Phobius"/>
    </source>
</evidence>
<protein>
    <recommendedName>
        <fullName evidence="4">FLYWCH-type domain-containing protein</fullName>
    </recommendedName>
</protein>
<keyword evidence="1" id="KW-0812">Transmembrane</keyword>
<gene>
    <name evidence="2" type="ORF">MAR_017978</name>
</gene>
<evidence type="ECO:0000313" key="2">
    <source>
        <dbReference type="EMBL" id="WAR08020.1"/>
    </source>
</evidence>
<dbReference type="EMBL" id="CP111017">
    <property type="protein sequence ID" value="WAR08020.1"/>
    <property type="molecule type" value="Genomic_DNA"/>
</dbReference>
<feature type="transmembrane region" description="Helical" evidence="1">
    <location>
        <begin position="12"/>
        <end position="32"/>
    </location>
</feature>